<proteinExistence type="predicted"/>
<dbReference type="Pfam" id="PF02563">
    <property type="entry name" value="Poly_export"/>
    <property type="match status" value="1"/>
</dbReference>
<comment type="caution">
    <text evidence="4">The sequence shown here is derived from an EMBL/GenBank/DDBJ whole genome shotgun (WGS) entry which is preliminary data.</text>
</comment>
<name>A0A841JSD2_9BACT</name>
<keyword evidence="1" id="KW-0732">Signal</keyword>
<feature type="domain" description="Polysaccharide export protein N-terminal" evidence="2">
    <location>
        <begin position="24"/>
        <end position="99"/>
    </location>
</feature>
<dbReference type="AlphaFoldDB" id="A0A841JSD2"/>
<feature type="domain" description="Soluble ligand binding" evidence="3">
    <location>
        <begin position="108"/>
        <end position="155"/>
    </location>
</feature>
<evidence type="ECO:0000313" key="5">
    <source>
        <dbReference type="Proteomes" id="UP000538666"/>
    </source>
</evidence>
<dbReference type="PANTHER" id="PTHR33619">
    <property type="entry name" value="POLYSACCHARIDE EXPORT PROTEIN GFCE-RELATED"/>
    <property type="match status" value="1"/>
</dbReference>
<keyword evidence="5" id="KW-1185">Reference proteome</keyword>
<dbReference type="Proteomes" id="UP000538666">
    <property type="component" value="Unassembled WGS sequence"/>
</dbReference>
<dbReference type="OrthoDB" id="9815244at2"/>
<feature type="domain" description="Soluble ligand binding" evidence="3">
    <location>
        <begin position="208"/>
        <end position="257"/>
    </location>
</feature>
<evidence type="ECO:0000259" key="2">
    <source>
        <dbReference type="Pfam" id="PF02563"/>
    </source>
</evidence>
<reference evidence="4 5" key="1">
    <citation type="submission" date="2020-08" db="EMBL/GenBank/DDBJ databases">
        <title>Genomic Encyclopedia of Type Strains, Phase IV (KMG-IV): sequencing the most valuable type-strain genomes for metagenomic binning, comparative biology and taxonomic classification.</title>
        <authorList>
            <person name="Goeker M."/>
        </authorList>
    </citation>
    <scope>NUCLEOTIDE SEQUENCE [LARGE SCALE GENOMIC DNA]</scope>
    <source>
        <strain evidence="4 5">DSM 103733</strain>
    </source>
</reference>
<dbReference type="InterPro" id="IPR049712">
    <property type="entry name" value="Poly_export"/>
</dbReference>
<dbReference type="EMBL" id="JACHEK010000004">
    <property type="protein sequence ID" value="MBB6144070.1"/>
    <property type="molecule type" value="Genomic_DNA"/>
</dbReference>
<evidence type="ECO:0000256" key="1">
    <source>
        <dbReference type="ARBA" id="ARBA00022729"/>
    </source>
</evidence>
<dbReference type="InterPro" id="IPR003715">
    <property type="entry name" value="Poly_export_N"/>
</dbReference>
<dbReference type="Pfam" id="PF10531">
    <property type="entry name" value="SLBB"/>
    <property type="match status" value="2"/>
</dbReference>
<evidence type="ECO:0000313" key="4">
    <source>
        <dbReference type="EMBL" id="MBB6144070.1"/>
    </source>
</evidence>
<dbReference type="Gene3D" id="3.10.560.10">
    <property type="entry name" value="Outer membrane lipoprotein wza domain like"/>
    <property type="match status" value="2"/>
</dbReference>
<dbReference type="GO" id="GO:0015159">
    <property type="term" value="F:polysaccharide transmembrane transporter activity"/>
    <property type="evidence" value="ECO:0007669"/>
    <property type="project" value="InterPro"/>
</dbReference>
<protein>
    <submittedName>
        <fullName evidence="4">Polysaccharide export outer membrane protein</fullName>
    </submittedName>
</protein>
<dbReference type="RefSeq" id="WP_050059249.1">
    <property type="nucleotide sequence ID" value="NZ_JACHEK010000004.1"/>
</dbReference>
<sequence length="312" mass="32954">MKLHNIAALCLICLLAFGGLRLTAQESLLIAPGDMVHVTVLEAPELEQHSRVTDAGEYPLIMGGNVKIAGMTPEKAAEVIGRYMLNEHYLVDPRISVTVEQYAAQNISILGEVRLPGAYAVTAPKTVAEALALAGGLMPDADRNVVIQRNGTGEMITYYSSNMPTVIPDSVAAGVKPSNADALRRRDTMVYPGDTLRVARAEMVFALGDLLRPGGFPVINNDSHLTVLQLMSLAGGANKTAALGHARLVRKGPDGKLQDIKLPLGDMQKGKKPDEALQANDILYVPFSFGKNAALGAVGIAAAATGAAVYAF</sequence>
<accession>A0A841JSD2</accession>
<dbReference type="PANTHER" id="PTHR33619:SF3">
    <property type="entry name" value="POLYSACCHARIDE EXPORT PROTEIN GFCE-RELATED"/>
    <property type="match status" value="1"/>
</dbReference>
<evidence type="ECO:0000259" key="3">
    <source>
        <dbReference type="Pfam" id="PF10531"/>
    </source>
</evidence>
<dbReference type="InterPro" id="IPR019554">
    <property type="entry name" value="Soluble_ligand-bd"/>
</dbReference>
<gene>
    <name evidence="4" type="ORF">HNQ77_002022</name>
</gene>
<organism evidence="4 5">
    <name type="scientific">Silvibacterium bohemicum</name>
    <dbReference type="NCBI Taxonomy" id="1577686"/>
    <lineage>
        <taxon>Bacteria</taxon>
        <taxon>Pseudomonadati</taxon>
        <taxon>Acidobacteriota</taxon>
        <taxon>Terriglobia</taxon>
        <taxon>Terriglobales</taxon>
        <taxon>Acidobacteriaceae</taxon>
        <taxon>Silvibacterium</taxon>
    </lineage>
</organism>